<dbReference type="Proteomes" id="UP000321192">
    <property type="component" value="Unassembled WGS sequence"/>
</dbReference>
<reference evidence="1 2" key="1">
    <citation type="submission" date="2018-09" db="EMBL/GenBank/DDBJ databases">
        <title>Metagenome Assembled Genomes from an Advanced Water Purification Facility.</title>
        <authorList>
            <person name="Stamps B.W."/>
            <person name="Spear J.R."/>
        </authorList>
    </citation>
    <scope>NUCLEOTIDE SEQUENCE [LARGE SCALE GENOMIC DNA]</scope>
    <source>
        <strain evidence="1">Bin_27_1</strain>
    </source>
</reference>
<dbReference type="EMBL" id="SSFD01000195">
    <property type="protein sequence ID" value="TXH83915.1"/>
    <property type="molecule type" value="Genomic_DNA"/>
</dbReference>
<accession>A0A5C7SLW0</accession>
<evidence type="ECO:0000313" key="1">
    <source>
        <dbReference type="EMBL" id="TXH83915.1"/>
    </source>
</evidence>
<comment type="caution">
    <text evidence="1">The sequence shown here is derived from an EMBL/GenBank/DDBJ whole genome shotgun (WGS) entry which is preliminary data.</text>
</comment>
<evidence type="ECO:0000313" key="2">
    <source>
        <dbReference type="Proteomes" id="UP000321192"/>
    </source>
</evidence>
<gene>
    <name evidence="1" type="ORF">E6Q80_12575</name>
</gene>
<dbReference type="AlphaFoldDB" id="A0A5C7SLW0"/>
<organism evidence="1 2">
    <name type="scientific">Thauera aminoaromatica</name>
    <dbReference type="NCBI Taxonomy" id="164330"/>
    <lineage>
        <taxon>Bacteria</taxon>
        <taxon>Pseudomonadati</taxon>
        <taxon>Pseudomonadota</taxon>
        <taxon>Betaproteobacteria</taxon>
        <taxon>Rhodocyclales</taxon>
        <taxon>Zoogloeaceae</taxon>
        <taxon>Thauera</taxon>
    </lineage>
</organism>
<proteinExistence type="predicted"/>
<protein>
    <submittedName>
        <fullName evidence="1">NYN domain-containing protein</fullName>
    </submittedName>
</protein>
<sequence>MFNSPLFLDFDNVYSGLRKLDPAIADRFARQPLEWVNWVIGALELPDHAPAGARRR</sequence>
<name>A0A5C7SLW0_THASP</name>
<feature type="non-terminal residue" evidence="1">
    <location>
        <position position="56"/>
    </location>
</feature>